<dbReference type="GO" id="GO:0005730">
    <property type="term" value="C:nucleolus"/>
    <property type="evidence" value="ECO:0007669"/>
    <property type="project" value="UniProtKB-SubCell"/>
</dbReference>
<dbReference type="PANTHER" id="PTHR14211">
    <property type="entry name" value="GLIOMA SUPPRESSOR CANDIDATE REGION GENE 2"/>
    <property type="match status" value="1"/>
</dbReference>
<feature type="region of interest" description="Disordered" evidence="6">
    <location>
        <begin position="281"/>
        <end position="315"/>
    </location>
</feature>
<feature type="compositionally biased region" description="Acidic residues" evidence="6">
    <location>
        <begin position="288"/>
        <end position="298"/>
    </location>
</feature>
<gene>
    <name evidence="7" type="primary">EOG090X07H9</name>
</gene>
<evidence type="ECO:0000256" key="5">
    <source>
        <dbReference type="PIRNR" id="PIRNR017302"/>
    </source>
</evidence>
<dbReference type="GO" id="GO:0008097">
    <property type="term" value="F:5S rRNA binding"/>
    <property type="evidence" value="ECO:0007669"/>
    <property type="project" value="TreeGrafter"/>
</dbReference>
<keyword evidence="3 5" id="KW-0690">Ribosome biogenesis</keyword>
<dbReference type="InterPro" id="IPR011687">
    <property type="entry name" value="Nop53/GLTSCR2"/>
</dbReference>
<evidence type="ECO:0000256" key="3">
    <source>
        <dbReference type="ARBA" id="ARBA00022517"/>
    </source>
</evidence>
<dbReference type="GO" id="GO:0006364">
    <property type="term" value="P:rRNA processing"/>
    <property type="evidence" value="ECO:0007669"/>
    <property type="project" value="TreeGrafter"/>
</dbReference>
<comment type="subcellular location">
    <subcellularLocation>
        <location evidence="5">Nucleus</location>
        <location evidence="5">Nucleolus</location>
    </subcellularLocation>
    <subcellularLocation>
        <location evidence="5">Nucleus</location>
        <location evidence="5">Nucleoplasm</location>
    </subcellularLocation>
</comment>
<evidence type="ECO:0000256" key="4">
    <source>
        <dbReference type="ARBA" id="ARBA00023242"/>
    </source>
</evidence>
<dbReference type="Pfam" id="PF07767">
    <property type="entry name" value="Nop53"/>
    <property type="match status" value="1"/>
</dbReference>
<name>A0A4Y7NHR4_9CRUS</name>
<proteinExistence type="evidence at transcript level"/>
<comment type="function">
    <text evidence="5">May play a role in ribosome biogenesis.</text>
</comment>
<evidence type="ECO:0000256" key="1">
    <source>
        <dbReference type="ARBA" id="ARBA00008838"/>
    </source>
</evidence>
<comment type="similarity">
    <text evidence="1 5">Belongs to the NOP53 family.</text>
</comment>
<reference evidence="7" key="1">
    <citation type="submission" date="2018-08" db="EMBL/GenBank/DDBJ databases">
        <authorList>
            <person name="Cornetti L."/>
        </authorList>
    </citation>
    <scope>NUCLEOTIDE SEQUENCE</scope>
    <source>
        <strain evidence="7">CH-H-2</strain>
    </source>
</reference>
<organism evidence="7">
    <name type="scientific">Megafenestra aurita</name>
    <dbReference type="NCBI Taxonomy" id="2291010"/>
    <lineage>
        <taxon>Eukaryota</taxon>
        <taxon>Metazoa</taxon>
        <taxon>Ecdysozoa</taxon>
        <taxon>Arthropoda</taxon>
        <taxon>Crustacea</taxon>
        <taxon>Branchiopoda</taxon>
        <taxon>Diplostraca</taxon>
        <taxon>Cladocera</taxon>
        <taxon>Anomopoda</taxon>
        <taxon>Daphniidae</taxon>
        <taxon>Megafenestra</taxon>
    </lineage>
</organism>
<sequence>MNIFSRNGDFHKPKRIVKHKKKAWRITSNVEDVERFLESQRLDERLGAPFEERPSDSLFVLDTKAEVKKPVKIQQTKRKRKLKEIGPLKCYSILTPSSAVVDPLKKRNRVKLPEERGDPLLRKIKEERRAKGKIPMRFVQSMRDHKKNLEALKNKQPRYQRRSNFEYDIWGEKGDSLMIGDKEVVALDVSDDLKTYTMEKTGKRIYSRPPSMFSKTTGLAAVEFPHPGTSYNPTFQDHQDLLRQACEVEKKEIIQEKTTKRRLGPMLKKIPVEQREKDWMTEMSQGLAEDEETPDPEPVDLPLVRPTKPKTQKQKMKAKALKMQEMRRKKLKEIKKRMMEFDRLRSIRREIRESEDLQVKRIEKRKKEKAAKMFKPAVLGKAKYEPPQIDVNFSDEIVGTLRGLKTEGNIMLDRYKSLQRRNIIEPRVRQMQVRKYKRKVYTKRSHQEPVGVHVGNRYSSDATKIDL</sequence>
<evidence type="ECO:0000256" key="6">
    <source>
        <dbReference type="SAM" id="MobiDB-lite"/>
    </source>
</evidence>
<dbReference type="EMBL" id="LR022814">
    <property type="protein sequence ID" value="SVE92433.1"/>
    <property type="molecule type" value="mRNA"/>
</dbReference>
<keyword evidence="4 5" id="KW-0539">Nucleus</keyword>
<dbReference type="PIRSF" id="PIRSF017302">
    <property type="entry name" value="Gltscr2"/>
    <property type="match status" value="1"/>
</dbReference>
<dbReference type="GO" id="GO:0005654">
    <property type="term" value="C:nucleoplasm"/>
    <property type="evidence" value="ECO:0007669"/>
    <property type="project" value="UniProtKB-SubCell"/>
</dbReference>
<accession>A0A4Y7NHR4</accession>
<dbReference type="AlphaFoldDB" id="A0A4Y7NHR4"/>
<evidence type="ECO:0000256" key="2">
    <source>
        <dbReference type="ARBA" id="ARBA00018339"/>
    </source>
</evidence>
<dbReference type="PANTHER" id="PTHR14211:SF7">
    <property type="entry name" value="RIBOSOME BIOGENESIS PROTEIN NOP53"/>
    <property type="match status" value="1"/>
</dbReference>
<evidence type="ECO:0000313" key="7">
    <source>
        <dbReference type="EMBL" id="SVE92433.1"/>
    </source>
</evidence>
<protein>
    <recommendedName>
        <fullName evidence="2 5">Ribosome biogenesis protein NOP53</fullName>
    </recommendedName>
</protein>
<dbReference type="GO" id="GO:0000027">
    <property type="term" value="P:ribosomal large subunit assembly"/>
    <property type="evidence" value="ECO:0007669"/>
    <property type="project" value="UniProtKB-UniRule"/>
</dbReference>